<evidence type="ECO:0000256" key="4">
    <source>
        <dbReference type="ARBA" id="ARBA00022705"/>
    </source>
</evidence>
<evidence type="ECO:0000256" key="6">
    <source>
        <dbReference type="ARBA" id="ARBA00034754"/>
    </source>
</evidence>
<dbReference type="RefSeq" id="WP_209946711.1">
    <property type="nucleotide sequence ID" value="NZ_JAGGJU010000009.1"/>
</dbReference>
<evidence type="ECO:0000313" key="9">
    <source>
        <dbReference type="Proteomes" id="UP000759443"/>
    </source>
</evidence>
<comment type="caution">
    <text evidence="8">The sequence shown here is derived from an EMBL/GenBank/DDBJ whole genome shotgun (WGS) entry which is preliminary data.</text>
</comment>
<dbReference type="InterPro" id="IPR008921">
    <property type="entry name" value="DNA_pol3_clamp-load_cplx_C"/>
</dbReference>
<dbReference type="InterPro" id="IPR005790">
    <property type="entry name" value="DNA_polIII_delta"/>
</dbReference>
<protein>
    <recommendedName>
        <fullName evidence="1">DNA-directed DNA polymerase</fullName>
        <ecNumber evidence="1">2.7.7.7</ecNumber>
    </recommendedName>
</protein>
<dbReference type="GO" id="GO:0003887">
    <property type="term" value="F:DNA-directed DNA polymerase activity"/>
    <property type="evidence" value="ECO:0007669"/>
    <property type="project" value="UniProtKB-EC"/>
</dbReference>
<comment type="similarity">
    <text evidence="6">Belongs to the DNA polymerase HolA subunit family.</text>
</comment>
<dbReference type="InterPro" id="IPR027417">
    <property type="entry name" value="P-loop_NTPase"/>
</dbReference>
<dbReference type="EMBL" id="JAGGJU010000009">
    <property type="protein sequence ID" value="MBP1851859.1"/>
    <property type="molecule type" value="Genomic_DNA"/>
</dbReference>
<dbReference type="EC" id="2.7.7.7" evidence="1"/>
<organism evidence="8 9">
    <name type="scientific">Rhizobium halophytocola</name>
    <dbReference type="NCBI Taxonomy" id="735519"/>
    <lineage>
        <taxon>Bacteria</taxon>
        <taxon>Pseudomonadati</taxon>
        <taxon>Pseudomonadota</taxon>
        <taxon>Alphaproteobacteria</taxon>
        <taxon>Hyphomicrobiales</taxon>
        <taxon>Rhizobiaceae</taxon>
        <taxon>Rhizobium/Agrobacterium group</taxon>
        <taxon>Rhizobium</taxon>
    </lineage>
</organism>
<dbReference type="SUPFAM" id="SSF48019">
    <property type="entry name" value="post-AAA+ oligomerization domain-like"/>
    <property type="match status" value="1"/>
</dbReference>
<evidence type="ECO:0000256" key="2">
    <source>
        <dbReference type="ARBA" id="ARBA00022679"/>
    </source>
</evidence>
<sequence length="347" mass="38105">MTEVKGYEFDASPAKFAKSHRIFLFCGPDRGLVSERAGEVAKHTGIALDDPFAVVRLDAGDLQGDPGRLLDETQSMGLFGGDRLVWLRGSGSEKALVDGLNLIAANPSDNCYVIIEAGELRKAAGARKPAETSRNIALVVCYADDTRAMNGLIDAEFAAAGQRLTPDAREFLLASLGGDRIASRNELRKLSLYCLNEQQIDLEHVMAIIGDASAISVDEAVDAVLSGRRDEFLHAAQKILASKTSVFLLLQACLRQFQQMDAMRAHMETEKQQVGQVMQTLGRGIHFKRKPLIERALRAWNAEDLARETTRIGNAIFQTRQRPVMEENIALQTLLATTLQSARRLAQ</sequence>
<keyword evidence="5" id="KW-0239">DNA-directed DNA polymerase</keyword>
<accession>A0ABS4E1P5</accession>
<keyword evidence="3 8" id="KW-0548">Nucleotidyltransferase</keyword>
<comment type="catalytic activity">
    <reaction evidence="7">
        <text>DNA(n) + a 2'-deoxyribonucleoside 5'-triphosphate = DNA(n+1) + diphosphate</text>
        <dbReference type="Rhea" id="RHEA:22508"/>
        <dbReference type="Rhea" id="RHEA-COMP:17339"/>
        <dbReference type="Rhea" id="RHEA-COMP:17340"/>
        <dbReference type="ChEBI" id="CHEBI:33019"/>
        <dbReference type="ChEBI" id="CHEBI:61560"/>
        <dbReference type="ChEBI" id="CHEBI:173112"/>
        <dbReference type="EC" id="2.7.7.7"/>
    </reaction>
</comment>
<reference evidence="8 9" key="1">
    <citation type="submission" date="2021-03" db="EMBL/GenBank/DDBJ databases">
        <title>Genomic Encyclopedia of Type Strains, Phase IV (KMG-IV): sequencing the most valuable type-strain genomes for metagenomic binning, comparative biology and taxonomic classification.</title>
        <authorList>
            <person name="Goeker M."/>
        </authorList>
    </citation>
    <scope>NUCLEOTIDE SEQUENCE [LARGE SCALE GENOMIC DNA]</scope>
    <source>
        <strain evidence="8 9">DSM 21600</strain>
    </source>
</reference>
<evidence type="ECO:0000256" key="5">
    <source>
        <dbReference type="ARBA" id="ARBA00022932"/>
    </source>
</evidence>
<gene>
    <name evidence="8" type="ORF">J2Z17_003311</name>
</gene>
<evidence type="ECO:0000256" key="1">
    <source>
        <dbReference type="ARBA" id="ARBA00012417"/>
    </source>
</evidence>
<name>A0ABS4E1P5_9HYPH</name>
<proteinExistence type="inferred from homology"/>
<dbReference type="Proteomes" id="UP000759443">
    <property type="component" value="Unassembled WGS sequence"/>
</dbReference>
<keyword evidence="9" id="KW-1185">Reference proteome</keyword>
<dbReference type="Gene3D" id="1.10.8.60">
    <property type="match status" value="1"/>
</dbReference>
<evidence type="ECO:0000256" key="7">
    <source>
        <dbReference type="ARBA" id="ARBA00049244"/>
    </source>
</evidence>
<dbReference type="Gene3D" id="1.20.272.10">
    <property type="match status" value="1"/>
</dbReference>
<dbReference type="Gene3D" id="3.40.50.300">
    <property type="entry name" value="P-loop containing nucleotide triphosphate hydrolases"/>
    <property type="match status" value="1"/>
</dbReference>
<dbReference type="PANTHER" id="PTHR34388:SF1">
    <property type="entry name" value="DNA POLYMERASE III SUBUNIT DELTA"/>
    <property type="match status" value="1"/>
</dbReference>
<evidence type="ECO:0000313" key="8">
    <source>
        <dbReference type="EMBL" id="MBP1851859.1"/>
    </source>
</evidence>
<keyword evidence="4" id="KW-0235">DNA replication</keyword>
<dbReference type="SUPFAM" id="SSF52540">
    <property type="entry name" value="P-loop containing nucleoside triphosphate hydrolases"/>
    <property type="match status" value="1"/>
</dbReference>
<dbReference type="NCBIfam" id="TIGR01128">
    <property type="entry name" value="holA"/>
    <property type="match status" value="1"/>
</dbReference>
<evidence type="ECO:0000256" key="3">
    <source>
        <dbReference type="ARBA" id="ARBA00022695"/>
    </source>
</evidence>
<keyword evidence="2 8" id="KW-0808">Transferase</keyword>
<dbReference type="PANTHER" id="PTHR34388">
    <property type="entry name" value="DNA POLYMERASE III SUBUNIT DELTA"/>
    <property type="match status" value="1"/>
</dbReference>